<evidence type="ECO:0000313" key="1">
    <source>
        <dbReference type="EMBL" id="KAK8969337.1"/>
    </source>
</evidence>
<keyword evidence="2" id="KW-1185">Reference proteome</keyword>
<protein>
    <submittedName>
        <fullName evidence="1">Uncharacterized protein</fullName>
    </submittedName>
</protein>
<name>A0ABR2MZR6_9ASPA</name>
<dbReference type="SUPFAM" id="SSF109604">
    <property type="entry name" value="HD-domain/PDEase-like"/>
    <property type="match status" value="1"/>
</dbReference>
<sequence>MGLHSLKACDNFTRYLNLVRSCSLNSRALRARMVGSKQLERRPSHPSVAIIVYVRDTSSVESRSPSSCTILSSDSIPAAFPTILNSNQLASSAVITTVEAPVVANMSAVIEIGSRPSFTVSKLGQLSKLARDNNTTSKTIKADRLHTMFLVMTDARVVLMKLADKLHDMMTVGQTIEICKRNTQKFCSLANRLWIFTWKEKLENLCFKHLHPGQYNDISSKLNKYFDEQFIASTIEKLEEALKKEVVCYHILCDRQKSLYNIYWKMLKYMEGWMIVVLPKNDFSASTLLFIFASPSTIVIAE</sequence>
<dbReference type="PANTHER" id="PTHR21262:SF0">
    <property type="entry name" value="GTP DIPHOSPHOKINASE RSH3, CHLOROPLASTIC-RELATED"/>
    <property type="match status" value="1"/>
</dbReference>
<evidence type="ECO:0000313" key="2">
    <source>
        <dbReference type="Proteomes" id="UP001412067"/>
    </source>
</evidence>
<gene>
    <name evidence="1" type="ORF">KSP40_PGU013094</name>
</gene>
<dbReference type="Proteomes" id="UP001412067">
    <property type="component" value="Unassembled WGS sequence"/>
</dbReference>
<organism evidence="1 2">
    <name type="scientific">Platanthera guangdongensis</name>
    <dbReference type="NCBI Taxonomy" id="2320717"/>
    <lineage>
        <taxon>Eukaryota</taxon>
        <taxon>Viridiplantae</taxon>
        <taxon>Streptophyta</taxon>
        <taxon>Embryophyta</taxon>
        <taxon>Tracheophyta</taxon>
        <taxon>Spermatophyta</taxon>
        <taxon>Magnoliopsida</taxon>
        <taxon>Liliopsida</taxon>
        <taxon>Asparagales</taxon>
        <taxon>Orchidaceae</taxon>
        <taxon>Orchidoideae</taxon>
        <taxon>Orchideae</taxon>
        <taxon>Orchidinae</taxon>
        <taxon>Platanthera</taxon>
    </lineage>
</organism>
<accession>A0ABR2MZR6</accession>
<reference evidence="1 2" key="1">
    <citation type="journal article" date="2022" name="Nat. Plants">
        <title>Genomes of leafy and leafless Platanthera orchids illuminate the evolution of mycoheterotrophy.</title>
        <authorList>
            <person name="Li M.H."/>
            <person name="Liu K.W."/>
            <person name="Li Z."/>
            <person name="Lu H.C."/>
            <person name="Ye Q.L."/>
            <person name="Zhang D."/>
            <person name="Wang J.Y."/>
            <person name="Li Y.F."/>
            <person name="Zhong Z.M."/>
            <person name="Liu X."/>
            <person name="Yu X."/>
            <person name="Liu D.K."/>
            <person name="Tu X.D."/>
            <person name="Liu B."/>
            <person name="Hao Y."/>
            <person name="Liao X.Y."/>
            <person name="Jiang Y.T."/>
            <person name="Sun W.H."/>
            <person name="Chen J."/>
            <person name="Chen Y.Q."/>
            <person name="Ai Y."/>
            <person name="Zhai J.W."/>
            <person name="Wu S.S."/>
            <person name="Zhou Z."/>
            <person name="Hsiao Y.Y."/>
            <person name="Wu W.L."/>
            <person name="Chen Y.Y."/>
            <person name="Lin Y.F."/>
            <person name="Hsu J.L."/>
            <person name="Li C.Y."/>
            <person name="Wang Z.W."/>
            <person name="Zhao X."/>
            <person name="Zhong W.Y."/>
            <person name="Ma X.K."/>
            <person name="Ma L."/>
            <person name="Huang J."/>
            <person name="Chen G.Z."/>
            <person name="Huang M.Z."/>
            <person name="Huang L."/>
            <person name="Peng D.H."/>
            <person name="Luo Y.B."/>
            <person name="Zou S.Q."/>
            <person name="Chen S.P."/>
            <person name="Lan S."/>
            <person name="Tsai W.C."/>
            <person name="Van de Peer Y."/>
            <person name="Liu Z.J."/>
        </authorList>
    </citation>
    <scope>NUCLEOTIDE SEQUENCE [LARGE SCALE GENOMIC DNA]</scope>
    <source>
        <strain evidence="1">Lor288</strain>
    </source>
</reference>
<proteinExistence type="predicted"/>
<dbReference type="EMBL" id="JBBWWR010000003">
    <property type="protein sequence ID" value="KAK8969337.1"/>
    <property type="molecule type" value="Genomic_DNA"/>
</dbReference>
<comment type="caution">
    <text evidence="1">The sequence shown here is derived from an EMBL/GenBank/DDBJ whole genome shotgun (WGS) entry which is preliminary data.</text>
</comment>
<dbReference type="Pfam" id="PF13328">
    <property type="entry name" value="HD_4"/>
    <property type="match status" value="1"/>
</dbReference>
<dbReference type="Gene3D" id="1.10.3210.10">
    <property type="entry name" value="Hypothetical protein af1432"/>
    <property type="match status" value="1"/>
</dbReference>
<dbReference type="PANTHER" id="PTHR21262">
    <property type="entry name" value="GUANOSINE-3',5'-BIS DIPHOSPHATE 3'-PYROPHOSPHOHYDROLASE"/>
    <property type="match status" value="1"/>
</dbReference>